<reference evidence="7" key="2">
    <citation type="submission" date="2025-08" db="UniProtKB">
        <authorList>
            <consortium name="Ensembl"/>
        </authorList>
    </citation>
    <scope>IDENTIFICATION</scope>
</reference>
<name>A0A493T225_ANAPP</name>
<dbReference type="InterPro" id="IPR036179">
    <property type="entry name" value="Ig-like_dom_sf"/>
</dbReference>
<dbReference type="GO" id="GO:0009897">
    <property type="term" value="C:external side of plasma membrane"/>
    <property type="evidence" value="ECO:0007669"/>
    <property type="project" value="TreeGrafter"/>
</dbReference>
<dbReference type="Gene3D" id="2.60.40.10">
    <property type="entry name" value="Immunoglobulins"/>
    <property type="match status" value="2"/>
</dbReference>
<dbReference type="InterPro" id="IPR015631">
    <property type="entry name" value="CD2/SLAM_rcpt"/>
</dbReference>
<dbReference type="PANTHER" id="PTHR12080">
    <property type="entry name" value="SIGNALING LYMPHOCYTIC ACTIVATION MOLECULE"/>
    <property type="match status" value="1"/>
</dbReference>
<feature type="chain" id="PRO_5019825094" description="Ig-like domain-containing protein" evidence="5">
    <location>
        <begin position="23"/>
        <end position="304"/>
    </location>
</feature>
<keyword evidence="2 5" id="KW-0732">Signal</keyword>
<reference evidence="7 8" key="1">
    <citation type="submission" date="2017-10" db="EMBL/GenBank/DDBJ databases">
        <title>A new Pekin duck reference genome.</title>
        <authorList>
            <person name="Hou Z.-C."/>
            <person name="Zhou Z.-K."/>
            <person name="Zhu F."/>
            <person name="Hou S.-S."/>
        </authorList>
    </citation>
    <scope>NUCLEOTIDE SEQUENCE [LARGE SCALE GENOMIC DNA]</scope>
</reference>
<evidence type="ECO:0000256" key="3">
    <source>
        <dbReference type="ARBA" id="ARBA00023136"/>
    </source>
</evidence>
<dbReference type="PROSITE" id="PS50835">
    <property type="entry name" value="IG_LIKE"/>
    <property type="match status" value="1"/>
</dbReference>
<evidence type="ECO:0000256" key="4">
    <source>
        <dbReference type="ARBA" id="ARBA00023180"/>
    </source>
</evidence>
<keyword evidence="4" id="KW-0325">Glycoprotein</keyword>
<feature type="signal peptide" evidence="5">
    <location>
        <begin position="1"/>
        <end position="22"/>
    </location>
</feature>
<evidence type="ECO:0000256" key="1">
    <source>
        <dbReference type="ARBA" id="ARBA00004370"/>
    </source>
</evidence>
<evidence type="ECO:0000256" key="5">
    <source>
        <dbReference type="SAM" id="SignalP"/>
    </source>
</evidence>
<keyword evidence="3" id="KW-0472">Membrane</keyword>
<dbReference type="PANTHER" id="PTHR12080:SF18">
    <property type="entry name" value="SLAM FAMILY MEMBER 9"/>
    <property type="match status" value="1"/>
</dbReference>
<dbReference type="InterPro" id="IPR013783">
    <property type="entry name" value="Ig-like_fold"/>
</dbReference>
<keyword evidence="8" id="KW-1185">Reference proteome</keyword>
<dbReference type="Proteomes" id="UP000016666">
    <property type="component" value="Chromosome 26"/>
</dbReference>
<sequence>MAIGLAAELLFIFFILQARVQADNSQAVGMVGGVVYFRPPLPNLTTAYHQSHWYCGSSLKIAIHEYGKGVRYLDGPFKDRLELFPNNTLKISSLQKNDSNNFWMYLQDVAGKEHDYSVYLKVYGEPGRGGWWSRHPSWDSVGCDIPVPLADVVPKPTVKAIVHGNNPEHCNVTLECWVQLEDVTYEWMPPSRVMPVGSNSTNSTLPLSFNPSLETYTCRASNPVSSSSARLTLRHPCSWTGTGCTRWQNLGEMGGRWLPGVPGVRSLFPWARAPCGGYHGAGCSSPVVVPLGLLSCLCFPSASS</sequence>
<dbReference type="SUPFAM" id="SSF48726">
    <property type="entry name" value="Immunoglobulin"/>
    <property type="match status" value="2"/>
</dbReference>
<feature type="domain" description="Ig-like" evidence="6">
    <location>
        <begin position="148"/>
        <end position="232"/>
    </location>
</feature>
<dbReference type="STRING" id="8840.ENSAPLP00000019989"/>
<comment type="subcellular location">
    <subcellularLocation>
        <location evidence="1">Membrane</location>
    </subcellularLocation>
</comment>
<organism evidence="7 8">
    <name type="scientific">Anas platyrhynchos platyrhynchos</name>
    <name type="common">Northern mallard</name>
    <dbReference type="NCBI Taxonomy" id="8840"/>
    <lineage>
        <taxon>Eukaryota</taxon>
        <taxon>Metazoa</taxon>
        <taxon>Chordata</taxon>
        <taxon>Craniata</taxon>
        <taxon>Vertebrata</taxon>
        <taxon>Euteleostomi</taxon>
        <taxon>Archelosauria</taxon>
        <taxon>Archosauria</taxon>
        <taxon>Dinosauria</taxon>
        <taxon>Saurischia</taxon>
        <taxon>Theropoda</taxon>
        <taxon>Coelurosauria</taxon>
        <taxon>Aves</taxon>
        <taxon>Neognathae</taxon>
        <taxon>Galloanserae</taxon>
        <taxon>Anseriformes</taxon>
        <taxon>Anatidae</taxon>
        <taxon>Anatinae</taxon>
        <taxon>Anas</taxon>
    </lineage>
</organism>
<proteinExistence type="predicted"/>
<reference evidence="7" key="3">
    <citation type="submission" date="2025-09" db="UniProtKB">
        <authorList>
            <consortium name="Ensembl"/>
        </authorList>
    </citation>
    <scope>IDENTIFICATION</scope>
</reference>
<evidence type="ECO:0000256" key="2">
    <source>
        <dbReference type="ARBA" id="ARBA00022729"/>
    </source>
</evidence>
<accession>A0A493T225</accession>
<evidence type="ECO:0000313" key="7">
    <source>
        <dbReference type="Ensembl" id="ENSAPLP00000019989.1"/>
    </source>
</evidence>
<dbReference type="GO" id="GO:0042110">
    <property type="term" value="P:T cell activation"/>
    <property type="evidence" value="ECO:0007669"/>
    <property type="project" value="TreeGrafter"/>
</dbReference>
<dbReference type="GeneTree" id="ENSGT01030000234540"/>
<evidence type="ECO:0000313" key="8">
    <source>
        <dbReference type="Proteomes" id="UP000016666"/>
    </source>
</evidence>
<protein>
    <recommendedName>
        <fullName evidence="6">Ig-like domain-containing protein</fullName>
    </recommendedName>
</protein>
<dbReference type="Ensembl" id="ENSAPLT00000033416.1">
    <property type="protein sequence ID" value="ENSAPLP00000019989.1"/>
    <property type="gene ID" value="ENSAPLG00000029925.1"/>
</dbReference>
<evidence type="ECO:0000259" key="6">
    <source>
        <dbReference type="PROSITE" id="PS50835"/>
    </source>
</evidence>
<dbReference type="AlphaFoldDB" id="A0A493T225"/>
<dbReference type="InterPro" id="IPR007110">
    <property type="entry name" value="Ig-like_dom"/>
</dbReference>